<comment type="caution">
    <text evidence="3">The sequence shown here is derived from an EMBL/GenBank/DDBJ whole genome shotgun (WGS) entry which is preliminary data.</text>
</comment>
<feature type="domain" description="SAF" evidence="2">
    <location>
        <begin position="11"/>
        <end position="86"/>
    </location>
</feature>
<dbReference type="EMBL" id="VSSQ01047862">
    <property type="protein sequence ID" value="MPN01888.1"/>
    <property type="molecule type" value="Genomic_DNA"/>
</dbReference>
<evidence type="ECO:0000256" key="1">
    <source>
        <dbReference type="ARBA" id="ARBA00023239"/>
    </source>
</evidence>
<dbReference type="InterPro" id="IPR052172">
    <property type="entry name" value="UxaA_altronate/galactarate_dh"/>
</dbReference>
<dbReference type="PANTHER" id="PTHR30536:SF5">
    <property type="entry name" value="ALTRONATE DEHYDRATASE"/>
    <property type="match status" value="1"/>
</dbReference>
<dbReference type="InterPro" id="IPR013974">
    <property type="entry name" value="SAF"/>
</dbReference>
<name>A0A645EIP1_9ZZZZ</name>
<dbReference type="EC" id="4.2.1.7" evidence="3"/>
<dbReference type="GO" id="GO:0008789">
    <property type="term" value="F:altronate dehydratase activity"/>
    <property type="evidence" value="ECO:0007669"/>
    <property type="project" value="UniProtKB-EC"/>
</dbReference>
<dbReference type="GO" id="GO:0019698">
    <property type="term" value="P:D-galacturonate catabolic process"/>
    <property type="evidence" value="ECO:0007669"/>
    <property type="project" value="TreeGrafter"/>
</dbReference>
<protein>
    <submittedName>
        <fullName evidence="3">Altronate dehydratase</fullName>
        <ecNumber evidence="3">4.2.1.7</ecNumber>
    </submittedName>
</protein>
<keyword evidence="1 3" id="KW-0456">Lyase</keyword>
<dbReference type="PANTHER" id="PTHR30536">
    <property type="entry name" value="ALTRONATE/GALACTARATE DEHYDRATASE"/>
    <property type="match status" value="1"/>
</dbReference>
<reference evidence="3" key="1">
    <citation type="submission" date="2019-08" db="EMBL/GenBank/DDBJ databases">
        <authorList>
            <person name="Kucharzyk K."/>
            <person name="Murdoch R.W."/>
            <person name="Higgins S."/>
            <person name="Loffler F."/>
        </authorList>
    </citation>
    <scope>NUCLEOTIDE SEQUENCE</scope>
</reference>
<proteinExistence type="predicted"/>
<dbReference type="AlphaFoldDB" id="A0A645EIP1"/>
<dbReference type="Pfam" id="PF08666">
    <property type="entry name" value="SAF"/>
    <property type="match status" value="1"/>
</dbReference>
<gene>
    <name evidence="3" type="primary">uxaA_24</name>
    <name evidence="3" type="ORF">SDC9_149101</name>
</gene>
<sequence length="92" mass="10535">MINSLIIDVKDNVAVVIKEIEKGEEINYKFDNEEKTLIAKDNIKIYHKFATKDIKKGDPIIKYGQHIGLAGTDIESGEHVHVHNVENHREEL</sequence>
<accession>A0A645EIP1</accession>
<dbReference type="CDD" id="cd11613">
    <property type="entry name" value="SAF_AH_GD"/>
    <property type="match status" value="1"/>
</dbReference>
<dbReference type="Gene3D" id="2.30.130.110">
    <property type="match status" value="1"/>
</dbReference>
<dbReference type="SMART" id="SM00858">
    <property type="entry name" value="SAF"/>
    <property type="match status" value="1"/>
</dbReference>
<dbReference type="InterPro" id="IPR044144">
    <property type="entry name" value="SAF_UxaA/GarD"/>
</dbReference>
<evidence type="ECO:0000313" key="3">
    <source>
        <dbReference type="EMBL" id="MPN01888.1"/>
    </source>
</evidence>
<organism evidence="3">
    <name type="scientific">bioreactor metagenome</name>
    <dbReference type="NCBI Taxonomy" id="1076179"/>
    <lineage>
        <taxon>unclassified sequences</taxon>
        <taxon>metagenomes</taxon>
        <taxon>ecological metagenomes</taxon>
    </lineage>
</organism>
<evidence type="ECO:0000259" key="2">
    <source>
        <dbReference type="SMART" id="SM00858"/>
    </source>
</evidence>